<dbReference type="PANTHER" id="PTHR24186">
    <property type="entry name" value="PROTEIN PHOSPHATASE 1 REGULATORY SUBUNIT"/>
    <property type="match status" value="1"/>
</dbReference>
<keyword evidence="3" id="KW-0677">Repeat</keyword>
<reference evidence="11" key="1">
    <citation type="journal article" date="2017" name="Nat. Commun.">
        <title>The asparagus genome sheds light on the origin and evolution of a young Y chromosome.</title>
        <authorList>
            <person name="Harkess A."/>
            <person name="Zhou J."/>
            <person name="Xu C."/>
            <person name="Bowers J.E."/>
            <person name="Van der Hulst R."/>
            <person name="Ayyampalayam S."/>
            <person name="Mercati F."/>
            <person name="Riccardi P."/>
            <person name="McKain M.R."/>
            <person name="Kakrana A."/>
            <person name="Tang H."/>
            <person name="Ray J."/>
            <person name="Groenendijk J."/>
            <person name="Arikit S."/>
            <person name="Mathioni S.M."/>
            <person name="Nakano M."/>
            <person name="Shan H."/>
            <person name="Telgmann-Rauber A."/>
            <person name="Kanno A."/>
            <person name="Yue Z."/>
            <person name="Chen H."/>
            <person name="Li W."/>
            <person name="Chen Y."/>
            <person name="Xu X."/>
            <person name="Zhang Y."/>
            <person name="Luo S."/>
            <person name="Chen H."/>
            <person name="Gao J."/>
            <person name="Mao Z."/>
            <person name="Pires J.C."/>
            <person name="Luo M."/>
            <person name="Kudrna D."/>
            <person name="Wing R.A."/>
            <person name="Meyers B.C."/>
            <person name="Yi K."/>
            <person name="Kong H."/>
            <person name="Lavrijsen P."/>
            <person name="Sunseri F."/>
            <person name="Falavigna A."/>
            <person name="Ye Y."/>
            <person name="Leebens-Mack J.H."/>
            <person name="Chen G."/>
        </authorList>
    </citation>
    <scope>NUCLEOTIDE SEQUENCE [LARGE SCALE GENOMIC DNA]</scope>
    <source>
        <strain evidence="11">cv. DH0086</strain>
    </source>
</reference>
<dbReference type="PROSITE" id="PS50297">
    <property type="entry name" value="ANK_REP_REGION"/>
    <property type="match status" value="3"/>
</dbReference>
<evidence type="ECO:0000256" key="4">
    <source>
        <dbReference type="ARBA" id="ARBA00022989"/>
    </source>
</evidence>
<evidence type="ECO:0000256" key="5">
    <source>
        <dbReference type="ARBA" id="ARBA00023043"/>
    </source>
</evidence>
<feature type="transmembrane region" description="Helical" evidence="8">
    <location>
        <begin position="416"/>
        <end position="439"/>
    </location>
</feature>
<dbReference type="Pfam" id="PF12796">
    <property type="entry name" value="Ank_2"/>
    <property type="match status" value="2"/>
</dbReference>
<keyword evidence="2 8" id="KW-0812">Transmembrane</keyword>
<dbReference type="Pfam" id="PF13962">
    <property type="entry name" value="PGG"/>
    <property type="match status" value="1"/>
</dbReference>
<sequence length="518" mass="57046">MDLRLQLHQSFFAAVTSGDVSVVRGIVGGARAETAAALMKATTEAGETALYIAAENNQEELFRYLVGFCDLETAKIRSRKDMDPIQVAAKQGYVGIVKELVVLWPELCSQCDSSNTSPLYCAAFKDHLDVVNAILDVDESSMRIVRKNGKTSLHMAARNGHHRIVKALIDRDPGIVAIIDKKGQTALHMAVKGKNTDVVEELLNADPLILNMHDKKGNTALHIATRKWRPQIVQLLLSYSSIEVNAINSQDQTALDLAEKVPYDQSQMDLMEILREAGACNARNIGRLDEESMLRRTVSDIKHDVHDQLIQNAKTNKRVTGIAKELKKLHREAVQNTINSVTVVAVLIASIAFVAIFNLPGQYYVSGKANVAETMGFRVFCLLNATALFISLAVVVVQITLVAWETGAQKQVVSVVNKLMWAACLSTCSAFLALAFVVVGRRASWMAITITAIGAPVMIGTLLLLGYWILEQKFKFGEDSQRRIKRGSGSKSFSWSHYSAYSDLDGLSDHEKKKIYAL</sequence>
<dbReference type="OrthoDB" id="194358at2759"/>
<dbReference type="InterPro" id="IPR026961">
    <property type="entry name" value="PGG_dom"/>
</dbReference>
<evidence type="ECO:0000256" key="6">
    <source>
        <dbReference type="ARBA" id="ARBA00023136"/>
    </source>
</evidence>
<keyword evidence="6 8" id="KW-0472">Membrane</keyword>
<dbReference type="Proteomes" id="UP000243459">
    <property type="component" value="Chromosome 6"/>
</dbReference>
<dbReference type="SMART" id="SM00248">
    <property type="entry name" value="ANK"/>
    <property type="match status" value="7"/>
</dbReference>
<evidence type="ECO:0000256" key="3">
    <source>
        <dbReference type="ARBA" id="ARBA00022737"/>
    </source>
</evidence>
<evidence type="ECO:0000256" key="2">
    <source>
        <dbReference type="ARBA" id="ARBA00022692"/>
    </source>
</evidence>
<dbReference type="PANTHER" id="PTHR24186:SF2">
    <property type="entry name" value="OS02G0735700 PROTEIN"/>
    <property type="match status" value="1"/>
</dbReference>
<keyword evidence="4 8" id="KW-1133">Transmembrane helix</keyword>
<evidence type="ECO:0000313" key="11">
    <source>
        <dbReference type="Proteomes" id="UP000243459"/>
    </source>
</evidence>
<dbReference type="EMBL" id="CM007386">
    <property type="protein sequence ID" value="ONK67166.1"/>
    <property type="molecule type" value="Genomic_DNA"/>
</dbReference>
<feature type="transmembrane region" description="Helical" evidence="8">
    <location>
        <begin position="377"/>
        <end position="404"/>
    </location>
</feature>
<name>A0A5P1EML4_ASPOF</name>
<feature type="domain" description="PGG" evidence="9">
    <location>
        <begin position="332"/>
        <end position="437"/>
    </location>
</feature>
<dbReference type="Gramene" id="ONK67166">
    <property type="protein sequence ID" value="ONK67166"/>
    <property type="gene ID" value="A4U43_C06F16720"/>
</dbReference>
<feature type="repeat" description="ANK" evidence="7">
    <location>
        <begin position="216"/>
        <end position="241"/>
    </location>
</feature>
<evidence type="ECO:0000313" key="10">
    <source>
        <dbReference type="EMBL" id="ONK67166.1"/>
    </source>
</evidence>
<proteinExistence type="predicted"/>
<organism evidence="10 11">
    <name type="scientific">Asparagus officinalis</name>
    <name type="common">Garden asparagus</name>
    <dbReference type="NCBI Taxonomy" id="4686"/>
    <lineage>
        <taxon>Eukaryota</taxon>
        <taxon>Viridiplantae</taxon>
        <taxon>Streptophyta</taxon>
        <taxon>Embryophyta</taxon>
        <taxon>Tracheophyta</taxon>
        <taxon>Spermatophyta</taxon>
        <taxon>Magnoliopsida</taxon>
        <taxon>Liliopsida</taxon>
        <taxon>Asparagales</taxon>
        <taxon>Asparagaceae</taxon>
        <taxon>Asparagoideae</taxon>
        <taxon>Asparagus</taxon>
    </lineage>
</organism>
<dbReference type="InterPro" id="IPR002110">
    <property type="entry name" value="Ankyrin_rpt"/>
</dbReference>
<gene>
    <name evidence="10" type="ORF">A4U43_C06F16720</name>
</gene>
<evidence type="ECO:0000256" key="1">
    <source>
        <dbReference type="ARBA" id="ARBA00004141"/>
    </source>
</evidence>
<feature type="transmembrane region" description="Helical" evidence="8">
    <location>
        <begin position="445"/>
        <end position="470"/>
    </location>
</feature>
<feature type="repeat" description="ANK" evidence="7">
    <location>
        <begin position="148"/>
        <end position="171"/>
    </location>
</feature>
<evidence type="ECO:0000259" key="9">
    <source>
        <dbReference type="Pfam" id="PF13962"/>
    </source>
</evidence>
<feature type="repeat" description="ANK" evidence="7">
    <location>
        <begin position="182"/>
        <end position="204"/>
    </location>
</feature>
<dbReference type="PROSITE" id="PS50088">
    <property type="entry name" value="ANK_REPEAT"/>
    <property type="match status" value="3"/>
</dbReference>
<protein>
    <recommendedName>
        <fullName evidence="9">PGG domain-containing protein</fullName>
    </recommendedName>
</protein>
<keyword evidence="11" id="KW-1185">Reference proteome</keyword>
<dbReference type="GO" id="GO:0005886">
    <property type="term" value="C:plasma membrane"/>
    <property type="evidence" value="ECO:0007669"/>
    <property type="project" value="TreeGrafter"/>
</dbReference>
<keyword evidence="5 7" id="KW-0040">ANK repeat</keyword>
<dbReference type="SUPFAM" id="SSF48403">
    <property type="entry name" value="Ankyrin repeat"/>
    <property type="match status" value="1"/>
</dbReference>
<dbReference type="Gene3D" id="1.25.40.20">
    <property type="entry name" value="Ankyrin repeat-containing domain"/>
    <property type="match status" value="1"/>
</dbReference>
<dbReference type="InterPro" id="IPR036770">
    <property type="entry name" value="Ankyrin_rpt-contain_sf"/>
</dbReference>
<dbReference type="AlphaFoldDB" id="A0A5P1EML4"/>
<evidence type="ECO:0000256" key="8">
    <source>
        <dbReference type="SAM" id="Phobius"/>
    </source>
</evidence>
<accession>A0A5P1EML4</accession>
<dbReference type="OMA" id="CTCGSFL"/>
<dbReference type="Pfam" id="PF00023">
    <property type="entry name" value="Ank"/>
    <property type="match status" value="1"/>
</dbReference>
<feature type="transmembrane region" description="Helical" evidence="8">
    <location>
        <begin position="337"/>
        <end position="357"/>
    </location>
</feature>
<comment type="subcellular location">
    <subcellularLocation>
        <location evidence="1">Membrane</location>
        <topology evidence="1">Multi-pass membrane protein</topology>
    </subcellularLocation>
</comment>
<evidence type="ECO:0000256" key="7">
    <source>
        <dbReference type="PROSITE-ProRule" id="PRU00023"/>
    </source>
</evidence>